<accession>A0AAV8V2K4</accession>
<dbReference type="GO" id="GO:0072583">
    <property type="term" value="P:clathrin-dependent endocytosis"/>
    <property type="evidence" value="ECO:0007669"/>
    <property type="project" value="TreeGrafter"/>
</dbReference>
<feature type="chain" id="PRO_5043798825" description="J domain-containing protein" evidence="1">
    <location>
        <begin position="22"/>
        <end position="291"/>
    </location>
</feature>
<dbReference type="CDD" id="cd06257">
    <property type="entry name" value="DnaJ"/>
    <property type="match status" value="1"/>
</dbReference>
<protein>
    <recommendedName>
        <fullName evidence="4">J domain-containing protein</fullName>
    </recommendedName>
</protein>
<reference evidence="2 3" key="1">
    <citation type="journal article" date="2023" name="Nat. Commun.">
        <title>Origin of minicircular mitochondrial genomes in red algae.</title>
        <authorList>
            <person name="Lee Y."/>
            <person name="Cho C.H."/>
            <person name="Lee Y.M."/>
            <person name="Park S.I."/>
            <person name="Yang J.H."/>
            <person name="West J.A."/>
            <person name="Bhattacharya D."/>
            <person name="Yoon H.S."/>
        </authorList>
    </citation>
    <scope>NUCLEOTIDE SEQUENCE [LARGE SCALE GENOMIC DNA]</scope>
    <source>
        <strain evidence="2 3">CCMP1338</strain>
        <tissue evidence="2">Whole cell</tissue>
    </source>
</reference>
<proteinExistence type="predicted"/>
<sequence>MFLEWTFSVFASVVLLWLARGGTVSNLVHAVRGDGSCSKHVNADPVKSLTANKKPMPTTTTTADDKKTELRRRQAIQKRNEDETQGRVDEKIAEVRARSEKQANESNAKDGLRVVVQPVLEKWTDRGTHRGNIRELLSRFHQVIYEGTSWNPLSTVQLKEQATIKIHYYKAVLLVHPDKIQQKGLKLKDVVLAEMILDELQNAWEVFQCEINFKLPPPGSVGPKGGTDWWRDVPTSNTGAGMTHGCGMKHMGRTCSAASMGGMRSSMGCMGRPGRYDTGFMGPMHLNTHRK</sequence>
<dbReference type="Proteomes" id="UP001157974">
    <property type="component" value="Unassembled WGS sequence"/>
</dbReference>
<dbReference type="Gene3D" id="1.10.287.110">
    <property type="entry name" value="DnaJ domain"/>
    <property type="match status" value="1"/>
</dbReference>
<dbReference type="InterPro" id="IPR036869">
    <property type="entry name" value="J_dom_sf"/>
</dbReference>
<dbReference type="GO" id="GO:0030276">
    <property type="term" value="F:clathrin binding"/>
    <property type="evidence" value="ECO:0007669"/>
    <property type="project" value="TreeGrafter"/>
</dbReference>
<comment type="caution">
    <text evidence="2">The sequence shown here is derived from an EMBL/GenBank/DDBJ whole genome shotgun (WGS) entry which is preliminary data.</text>
</comment>
<evidence type="ECO:0000313" key="3">
    <source>
        <dbReference type="Proteomes" id="UP001157974"/>
    </source>
</evidence>
<evidence type="ECO:0000313" key="2">
    <source>
        <dbReference type="EMBL" id="KAJ8908113.1"/>
    </source>
</evidence>
<dbReference type="AlphaFoldDB" id="A0AAV8V2K4"/>
<dbReference type="PANTHER" id="PTHR23172:SF19">
    <property type="entry name" value="J DOMAIN-CONTAINING PROTEIN"/>
    <property type="match status" value="1"/>
</dbReference>
<dbReference type="GO" id="GO:0072318">
    <property type="term" value="P:clathrin coat disassembly"/>
    <property type="evidence" value="ECO:0007669"/>
    <property type="project" value="TreeGrafter"/>
</dbReference>
<keyword evidence="3" id="KW-1185">Reference proteome</keyword>
<dbReference type="InterPro" id="IPR001623">
    <property type="entry name" value="DnaJ_domain"/>
</dbReference>
<dbReference type="SUPFAM" id="SSF46565">
    <property type="entry name" value="Chaperone J-domain"/>
    <property type="match status" value="1"/>
</dbReference>
<gene>
    <name evidence="2" type="ORF">NDN08_008208</name>
</gene>
<feature type="signal peptide" evidence="1">
    <location>
        <begin position="1"/>
        <end position="21"/>
    </location>
</feature>
<dbReference type="EMBL" id="JAMWBK010000002">
    <property type="protein sequence ID" value="KAJ8908113.1"/>
    <property type="molecule type" value="Genomic_DNA"/>
</dbReference>
<organism evidence="2 3">
    <name type="scientific">Rhodosorus marinus</name>
    <dbReference type="NCBI Taxonomy" id="101924"/>
    <lineage>
        <taxon>Eukaryota</taxon>
        <taxon>Rhodophyta</taxon>
        <taxon>Stylonematophyceae</taxon>
        <taxon>Stylonematales</taxon>
        <taxon>Stylonemataceae</taxon>
        <taxon>Rhodosorus</taxon>
    </lineage>
</organism>
<keyword evidence="1" id="KW-0732">Signal</keyword>
<dbReference type="GO" id="GO:0005737">
    <property type="term" value="C:cytoplasm"/>
    <property type="evidence" value="ECO:0007669"/>
    <property type="project" value="TreeGrafter"/>
</dbReference>
<name>A0AAV8V2K4_9RHOD</name>
<evidence type="ECO:0008006" key="4">
    <source>
        <dbReference type="Google" id="ProtNLM"/>
    </source>
</evidence>
<dbReference type="PANTHER" id="PTHR23172">
    <property type="entry name" value="AUXILIN/CYCLIN G-ASSOCIATED KINASE-RELATED"/>
    <property type="match status" value="1"/>
</dbReference>
<evidence type="ECO:0000256" key="1">
    <source>
        <dbReference type="SAM" id="SignalP"/>
    </source>
</evidence>
<dbReference type="GO" id="GO:0031982">
    <property type="term" value="C:vesicle"/>
    <property type="evidence" value="ECO:0007669"/>
    <property type="project" value="TreeGrafter"/>
</dbReference>